<dbReference type="PANTHER" id="PTHR43585">
    <property type="entry name" value="FUMIPYRROLE BIOSYNTHESIS PROTEIN C"/>
    <property type="match status" value="1"/>
</dbReference>
<dbReference type="Gene3D" id="3.30.1490.20">
    <property type="entry name" value="ATP-grasp fold, A domain"/>
    <property type="match status" value="1"/>
</dbReference>
<dbReference type="STRING" id="883114.HMPREF9709_00089"/>
<dbReference type="InterPro" id="IPR013815">
    <property type="entry name" value="ATP_grasp_subdomain_1"/>
</dbReference>
<name>H3NLB2_9FIRM</name>
<dbReference type="eggNOG" id="COG0151">
    <property type="taxonomic scope" value="Bacteria"/>
</dbReference>
<dbReference type="InterPro" id="IPR052032">
    <property type="entry name" value="ATP-dep_AA_Ligase"/>
</dbReference>
<gene>
    <name evidence="6" type="ORF">HMPREF9709_00089</name>
</gene>
<proteinExistence type="predicted"/>
<accession>H3NLB2</accession>
<evidence type="ECO:0000256" key="4">
    <source>
        <dbReference type="PROSITE-ProRule" id="PRU00409"/>
    </source>
</evidence>
<sequence>MKKVLIFGVAPVQMDAIIELKKQGYEVHAIAQKRDGVGADYADFFEEINFMDTDKTIEYIKKHNIDVVYSVGSDLAMPQASKISEMLDMPRFVSEETARICNNKTIMRQTLGNDFEGNVKFQVVDSLEQKPTLVYPFIVKPADSQGQRGITIVNNEDEYKEAFELALSYSRSGLVINEAYIRGTEISVNCYMLDGKMVFMESSDRDTWDEYFGLIHKHELPAKVLTENSENKLREILENACKKVGINNGPMYAQVKVENDTPYIIEITPRLDGCHMWNILTKYTGVNLLKLVFNHLLNGDTSELDNYNRKKEDYTLEFICQEPNTAAKYGDYKEELEKFESFCYYKEGDNIRPVNNQYEKIGYFIYKGDKQVI</sequence>
<dbReference type="RefSeq" id="WP_005396895.1">
    <property type="nucleotide sequence ID" value="NZ_JH601088.1"/>
</dbReference>
<dbReference type="GO" id="GO:0005524">
    <property type="term" value="F:ATP binding"/>
    <property type="evidence" value="ECO:0007669"/>
    <property type="project" value="UniProtKB-UniRule"/>
</dbReference>
<evidence type="ECO:0000313" key="6">
    <source>
        <dbReference type="EMBL" id="EHR35993.1"/>
    </source>
</evidence>
<evidence type="ECO:0000256" key="3">
    <source>
        <dbReference type="ARBA" id="ARBA00022840"/>
    </source>
</evidence>
<dbReference type="InterPro" id="IPR011761">
    <property type="entry name" value="ATP-grasp"/>
</dbReference>
<dbReference type="EMBL" id="AGEI01000003">
    <property type="protein sequence ID" value="EHR35993.1"/>
    <property type="molecule type" value="Genomic_DNA"/>
</dbReference>
<dbReference type="GeneID" id="96998112"/>
<dbReference type="Pfam" id="PF13535">
    <property type="entry name" value="ATP-grasp_4"/>
    <property type="match status" value="1"/>
</dbReference>
<keyword evidence="2 4" id="KW-0547">Nucleotide-binding</keyword>
<evidence type="ECO:0000259" key="5">
    <source>
        <dbReference type="PROSITE" id="PS50975"/>
    </source>
</evidence>
<dbReference type="Proteomes" id="UP000004191">
    <property type="component" value="Unassembled WGS sequence"/>
</dbReference>
<dbReference type="AlphaFoldDB" id="H3NLB2"/>
<organism evidence="6 7">
    <name type="scientific">Helcococcus kunzii ATCC 51366</name>
    <dbReference type="NCBI Taxonomy" id="883114"/>
    <lineage>
        <taxon>Bacteria</taxon>
        <taxon>Bacillati</taxon>
        <taxon>Bacillota</taxon>
        <taxon>Tissierellia</taxon>
        <taxon>Tissierellales</taxon>
        <taxon>Peptoniphilaceae</taxon>
        <taxon>Helcococcus</taxon>
    </lineage>
</organism>
<dbReference type="SUPFAM" id="SSF56059">
    <property type="entry name" value="Glutathione synthetase ATP-binding domain-like"/>
    <property type="match status" value="1"/>
</dbReference>
<dbReference type="SUPFAM" id="SSF52440">
    <property type="entry name" value="PreATP-grasp domain"/>
    <property type="match status" value="1"/>
</dbReference>
<evidence type="ECO:0000256" key="2">
    <source>
        <dbReference type="ARBA" id="ARBA00022741"/>
    </source>
</evidence>
<dbReference type="HOGENOM" id="CLU_029016_5_1_9"/>
<protein>
    <recommendedName>
        <fullName evidence="5">ATP-grasp domain-containing protein</fullName>
    </recommendedName>
</protein>
<keyword evidence="3 4" id="KW-0067">ATP-binding</keyword>
<dbReference type="Gene3D" id="3.30.470.20">
    <property type="entry name" value="ATP-grasp fold, B domain"/>
    <property type="match status" value="1"/>
</dbReference>
<keyword evidence="7" id="KW-1185">Reference proteome</keyword>
<feature type="domain" description="ATP-grasp" evidence="5">
    <location>
        <begin position="108"/>
        <end position="297"/>
    </location>
</feature>
<reference evidence="6 7" key="1">
    <citation type="submission" date="2012-01" db="EMBL/GenBank/DDBJ databases">
        <title>The Genome Sequence of Helcococcus kunzii ATCC 51366.</title>
        <authorList>
            <consortium name="The Broad Institute Genome Sequencing Platform"/>
            <person name="Earl A."/>
            <person name="Ward D."/>
            <person name="Feldgarden M."/>
            <person name="Gevers D."/>
            <person name="Huys G."/>
            <person name="Young S.K."/>
            <person name="Zeng Q."/>
            <person name="Gargeya S."/>
            <person name="Fitzgerald M."/>
            <person name="Haas B."/>
            <person name="Abouelleil A."/>
            <person name="Alvarado L."/>
            <person name="Arachchi H.M."/>
            <person name="Berlin A."/>
            <person name="Chapman S.B."/>
            <person name="Gearin G."/>
            <person name="Goldberg J."/>
            <person name="Griggs A."/>
            <person name="Gujja S."/>
            <person name="Hansen M."/>
            <person name="Heiman D."/>
            <person name="Howarth C."/>
            <person name="Larimer J."/>
            <person name="Lui A."/>
            <person name="MacDonald P.J.P."/>
            <person name="McCowen C."/>
            <person name="Montmayeur A."/>
            <person name="Murphy C."/>
            <person name="Neiman D."/>
            <person name="Pearson M."/>
            <person name="Priest M."/>
            <person name="Roberts A."/>
            <person name="Saif S."/>
            <person name="Shea T."/>
            <person name="Sisk P."/>
            <person name="Stolte C."/>
            <person name="Sykes S."/>
            <person name="Wortman J."/>
            <person name="Nusbaum C."/>
            <person name="Birren B."/>
        </authorList>
    </citation>
    <scope>NUCLEOTIDE SEQUENCE [LARGE SCALE GENOMIC DNA]</scope>
    <source>
        <strain evidence="6 7">ATCC 51366</strain>
    </source>
</reference>
<comment type="caution">
    <text evidence="6">The sequence shown here is derived from an EMBL/GenBank/DDBJ whole genome shotgun (WGS) entry which is preliminary data.</text>
</comment>
<keyword evidence="1" id="KW-0436">Ligase</keyword>
<evidence type="ECO:0000256" key="1">
    <source>
        <dbReference type="ARBA" id="ARBA00022598"/>
    </source>
</evidence>
<dbReference type="InterPro" id="IPR016185">
    <property type="entry name" value="PreATP-grasp_dom_sf"/>
</dbReference>
<dbReference type="PATRIC" id="fig|883114.3.peg.89"/>
<dbReference type="PROSITE" id="PS50975">
    <property type="entry name" value="ATP_GRASP"/>
    <property type="match status" value="1"/>
</dbReference>
<dbReference type="Gene3D" id="3.40.50.20">
    <property type="match status" value="1"/>
</dbReference>
<evidence type="ECO:0000313" key="7">
    <source>
        <dbReference type="Proteomes" id="UP000004191"/>
    </source>
</evidence>
<dbReference type="PANTHER" id="PTHR43585:SF2">
    <property type="entry name" value="ATP-GRASP ENZYME FSQD"/>
    <property type="match status" value="1"/>
</dbReference>
<dbReference type="GO" id="GO:0046872">
    <property type="term" value="F:metal ion binding"/>
    <property type="evidence" value="ECO:0007669"/>
    <property type="project" value="InterPro"/>
</dbReference>
<dbReference type="GO" id="GO:0016874">
    <property type="term" value="F:ligase activity"/>
    <property type="evidence" value="ECO:0007669"/>
    <property type="project" value="UniProtKB-KW"/>
</dbReference>